<evidence type="ECO:0000256" key="1">
    <source>
        <dbReference type="SAM" id="MobiDB-lite"/>
    </source>
</evidence>
<organism evidence="2 3">
    <name type="scientific">Gossypium darwinii</name>
    <name type="common">Darwin's cotton</name>
    <name type="synonym">Gossypium barbadense var. darwinii</name>
    <dbReference type="NCBI Taxonomy" id="34276"/>
    <lineage>
        <taxon>Eukaryota</taxon>
        <taxon>Viridiplantae</taxon>
        <taxon>Streptophyta</taxon>
        <taxon>Embryophyta</taxon>
        <taxon>Tracheophyta</taxon>
        <taxon>Spermatophyta</taxon>
        <taxon>Magnoliopsida</taxon>
        <taxon>eudicotyledons</taxon>
        <taxon>Gunneridae</taxon>
        <taxon>Pentapetalae</taxon>
        <taxon>rosids</taxon>
        <taxon>malvids</taxon>
        <taxon>Malvales</taxon>
        <taxon>Malvaceae</taxon>
        <taxon>Malvoideae</taxon>
        <taxon>Gossypium</taxon>
    </lineage>
</organism>
<dbReference type="AlphaFoldDB" id="A0A5D2DHA4"/>
<feature type="region of interest" description="Disordered" evidence="1">
    <location>
        <begin position="1"/>
        <end position="85"/>
    </location>
</feature>
<sequence>MHGSSPSRVTAQIGSPKRRRFGAIALTPNGSCAASANRPSPGTSDSHFHSDNCGESRNLQQKKAIGKENGTESKKKEKEKLFLLY</sequence>
<keyword evidence="3" id="KW-1185">Reference proteome</keyword>
<name>A0A5D2DHA4_GOSDA</name>
<dbReference type="EMBL" id="CM017702">
    <property type="protein sequence ID" value="TYG80764.1"/>
    <property type="molecule type" value="Genomic_DNA"/>
</dbReference>
<feature type="compositionally biased region" description="Polar residues" evidence="1">
    <location>
        <begin position="1"/>
        <end position="13"/>
    </location>
</feature>
<protein>
    <submittedName>
        <fullName evidence="2">Uncharacterized protein</fullName>
    </submittedName>
</protein>
<reference evidence="2 3" key="1">
    <citation type="submission" date="2019-06" db="EMBL/GenBank/DDBJ databases">
        <title>WGS assembly of Gossypium darwinii.</title>
        <authorList>
            <person name="Chen Z.J."/>
            <person name="Sreedasyam A."/>
            <person name="Ando A."/>
            <person name="Song Q."/>
            <person name="De L."/>
            <person name="Hulse-Kemp A."/>
            <person name="Ding M."/>
            <person name="Ye W."/>
            <person name="Kirkbride R."/>
            <person name="Jenkins J."/>
            <person name="Plott C."/>
            <person name="Lovell J."/>
            <person name="Lin Y.-M."/>
            <person name="Vaughn R."/>
            <person name="Liu B."/>
            <person name="Li W."/>
            <person name="Simpson S."/>
            <person name="Scheffler B."/>
            <person name="Saski C."/>
            <person name="Grover C."/>
            <person name="Hu G."/>
            <person name="Conover J."/>
            <person name="Carlson J."/>
            <person name="Shu S."/>
            <person name="Boston L."/>
            <person name="Williams M."/>
            <person name="Peterson D."/>
            <person name="Mcgee K."/>
            <person name="Jones D."/>
            <person name="Wendel J."/>
            <person name="Stelly D."/>
            <person name="Grimwood J."/>
            <person name="Schmutz J."/>
        </authorList>
    </citation>
    <scope>NUCLEOTIDE SEQUENCE [LARGE SCALE GENOMIC DNA]</scope>
    <source>
        <strain evidence="2">1808015.09</strain>
    </source>
</reference>
<evidence type="ECO:0000313" key="2">
    <source>
        <dbReference type="EMBL" id="TYG80764.1"/>
    </source>
</evidence>
<feature type="compositionally biased region" description="Polar residues" evidence="1">
    <location>
        <begin position="28"/>
        <end position="45"/>
    </location>
</feature>
<evidence type="ECO:0000313" key="3">
    <source>
        <dbReference type="Proteomes" id="UP000323506"/>
    </source>
</evidence>
<dbReference type="Proteomes" id="UP000323506">
    <property type="component" value="Chromosome D02"/>
</dbReference>
<accession>A0A5D2DHA4</accession>
<gene>
    <name evidence="2" type="ORF">ES288_D02G241900v1</name>
</gene>
<proteinExistence type="predicted"/>
<feature type="compositionally biased region" description="Basic and acidic residues" evidence="1">
    <location>
        <begin position="65"/>
        <end position="85"/>
    </location>
</feature>